<dbReference type="Pfam" id="PF09388">
    <property type="entry name" value="SpoOE-like"/>
    <property type="match status" value="1"/>
</dbReference>
<reference evidence="1 2" key="1">
    <citation type="submission" date="2019-11" db="EMBL/GenBank/DDBJ databases">
        <title>Whole-genome sequence of a the green, strictly anaerobic photosynthetic bacterium Heliobacillus mobilis DSM 6151.</title>
        <authorList>
            <person name="Kyndt J.A."/>
            <person name="Meyer T.E."/>
        </authorList>
    </citation>
    <scope>NUCLEOTIDE SEQUENCE [LARGE SCALE GENOMIC DNA]</scope>
    <source>
        <strain evidence="1 2">DSM 6151</strain>
    </source>
</reference>
<dbReference type="GO" id="GO:0046983">
    <property type="term" value="F:protein dimerization activity"/>
    <property type="evidence" value="ECO:0007669"/>
    <property type="project" value="InterPro"/>
</dbReference>
<evidence type="ECO:0000313" key="2">
    <source>
        <dbReference type="Proteomes" id="UP000430670"/>
    </source>
</evidence>
<gene>
    <name evidence="1" type="ORF">GJ688_12090</name>
</gene>
<dbReference type="Gene3D" id="4.10.280.10">
    <property type="entry name" value="Helix-loop-helix DNA-binding domain"/>
    <property type="match status" value="1"/>
</dbReference>
<protein>
    <submittedName>
        <fullName evidence="1">Spo0E family sporulation regulatory protein-aspartic acid phosphatase</fullName>
    </submittedName>
</protein>
<organism evidence="1 2">
    <name type="scientific">Heliobacterium mobile</name>
    <name type="common">Heliobacillus mobilis</name>
    <dbReference type="NCBI Taxonomy" id="28064"/>
    <lineage>
        <taxon>Bacteria</taxon>
        <taxon>Bacillati</taxon>
        <taxon>Bacillota</taxon>
        <taxon>Clostridia</taxon>
        <taxon>Eubacteriales</taxon>
        <taxon>Heliobacteriaceae</taxon>
        <taxon>Heliobacterium</taxon>
    </lineage>
</organism>
<dbReference type="OrthoDB" id="2084348at2"/>
<name>A0A6I3SM64_HELMO</name>
<sequence>MRSKIFAVLLSKEGAILDCTVLLRRIHRKRKELDKLARRFDAKTLTSGAIYRKSCELDRLIAEYMRSNRQMELDFPDLITGR</sequence>
<keyword evidence="2" id="KW-1185">Reference proteome</keyword>
<dbReference type="InterPro" id="IPR018540">
    <property type="entry name" value="Spo0E-like"/>
</dbReference>
<proteinExistence type="predicted"/>
<evidence type="ECO:0000313" key="1">
    <source>
        <dbReference type="EMBL" id="MTV49712.1"/>
    </source>
</evidence>
<dbReference type="AlphaFoldDB" id="A0A6I3SM64"/>
<dbReference type="InterPro" id="IPR036638">
    <property type="entry name" value="HLH_DNA-bd_sf"/>
</dbReference>
<dbReference type="InterPro" id="IPR037208">
    <property type="entry name" value="Spo0E-like_sf"/>
</dbReference>
<comment type="caution">
    <text evidence="1">The sequence shown here is derived from an EMBL/GenBank/DDBJ whole genome shotgun (WGS) entry which is preliminary data.</text>
</comment>
<dbReference type="Proteomes" id="UP000430670">
    <property type="component" value="Unassembled WGS sequence"/>
</dbReference>
<dbReference type="EMBL" id="WNKU01000014">
    <property type="protein sequence ID" value="MTV49712.1"/>
    <property type="molecule type" value="Genomic_DNA"/>
</dbReference>
<accession>A0A6I3SM64</accession>
<dbReference type="GO" id="GO:0043937">
    <property type="term" value="P:regulation of sporulation"/>
    <property type="evidence" value="ECO:0007669"/>
    <property type="project" value="InterPro"/>
</dbReference>
<dbReference type="SUPFAM" id="SSF140500">
    <property type="entry name" value="BAS1536-like"/>
    <property type="match status" value="1"/>
</dbReference>